<name>A0A9P6AB00_PLEER</name>
<dbReference type="Proteomes" id="UP000807025">
    <property type="component" value="Unassembled WGS sequence"/>
</dbReference>
<dbReference type="AlphaFoldDB" id="A0A9P6AB00"/>
<organism evidence="1 2">
    <name type="scientific">Pleurotus eryngii</name>
    <name type="common">Boletus of the steppes</name>
    <dbReference type="NCBI Taxonomy" id="5323"/>
    <lineage>
        <taxon>Eukaryota</taxon>
        <taxon>Fungi</taxon>
        <taxon>Dikarya</taxon>
        <taxon>Basidiomycota</taxon>
        <taxon>Agaricomycotina</taxon>
        <taxon>Agaricomycetes</taxon>
        <taxon>Agaricomycetidae</taxon>
        <taxon>Agaricales</taxon>
        <taxon>Pleurotineae</taxon>
        <taxon>Pleurotaceae</taxon>
        <taxon>Pleurotus</taxon>
    </lineage>
</organism>
<reference evidence="1" key="1">
    <citation type="submission" date="2020-11" db="EMBL/GenBank/DDBJ databases">
        <authorList>
            <consortium name="DOE Joint Genome Institute"/>
            <person name="Ahrendt S."/>
            <person name="Riley R."/>
            <person name="Andreopoulos W."/>
            <person name="Labutti K."/>
            <person name="Pangilinan J."/>
            <person name="Ruiz-Duenas F.J."/>
            <person name="Barrasa J.M."/>
            <person name="Sanchez-Garcia M."/>
            <person name="Camarero S."/>
            <person name="Miyauchi S."/>
            <person name="Serrano A."/>
            <person name="Linde D."/>
            <person name="Babiker R."/>
            <person name="Drula E."/>
            <person name="Ayuso-Fernandez I."/>
            <person name="Pacheco R."/>
            <person name="Padilla G."/>
            <person name="Ferreira P."/>
            <person name="Barriuso J."/>
            <person name="Kellner H."/>
            <person name="Castanera R."/>
            <person name="Alfaro M."/>
            <person name="Ramirez L."/>
            <person name="Pisabarro A.G."/>
            <person name="Kuo A."/>
            <person name="Tritt A."/>
            <person name="Lipzen A."/>
            <person name="He G."/>
            <person name="Yan M."/>
            <person name="Ng V."/>
            <person name="Cullen D."/>
            <person name="Martin F."/>
            <person name="Rosso M.-N."/>
            <person name="Henrissat B."/>
            <person name="Hibbett D."/>
            <person name="Martinez A.T."/>
            <person name="Grigoriev I.V."/>
        </authorList>
    </citation>
    <scope>NUCLEOTIDE SEQUENCE</scope>
    <source>
        <strain evidence="1">ATCC 90797</strain>
    </source>
</reference>
<evidence type="ECO:0000313" key="2">
    <source>
        <dbReference type="Proteomes" id="UP000807025"/>
    </source>
</evidence>
<keyword evidence="2" id="KW-1185">Reference proteome</keyword>
<comment type="caution">
    <text evidence="1">The sequence shown here is derived from an EMBL/GenBank/DDBJ whole genome shotgun (WGS) entry which is preliminary data.</text>
</comment>
<evidence type="ECO:0000313" key="1">
    <source>
        <dbReference type="EMBL" id="KAF9500611.1"/>
    </source>
</evidence>
<protein>
    <submittedName>
        <fullName evidence="1">Uncharacterized protein</fullName>
    </submittedName>
</protein>
<sequence>MRIASYLENGFNIRSAWRTLPLPLYRKRSTMAVGTDFFPFPSSHLNLCLVSVVWIGACADNHSQTMWYILRSWLQSSCLLISVALLSIHTETSG</sequence>
<gene>
    <name evidence="1" type="ORF">BDN71DRAFT_1029304</name>
</gene>
<accession>A0A9P6AB00</accession>
<proteinExistence type="predicted"/>
<dbReference type="EMBL" id="MU154526">
    <property type="protein sequence ID" value="KAF9500611.1"/>
    <property type="molecule type" value="Genomic_DNA"/>
</dbReference>